<dbReference type="SUPFAM" id="SSF49299">
    <property type="entry name" value="PKD domain"/>
    <property type="match status" value="1"/>
</dbReference>
<name>A0ABP8NUK8_9BACT</name>
<dbReference type="InterPro" id="IPR000601">
    <property type="entry name" value="PKD_dom"/>
</dbReference>
<dbReference type="Gene3D" id="2.60.40.2030">
    <property type="match status" value="1"/>
</dbReference>
<dbReference type="SUPFAM" id="SSF141072">
    <property type="entry name" value="CalX-like"/>
    <property type="match status" value="2"/>
</dbReference>
<dbReference type="InterPro" id="IPR002105">
    <property type="entry name" value="Dockerin_1_rpt"/>
</dbReference>
<sequence>MLKPTAQAILARIATAVFAGEIDRPFPTPARKQGRKRRRSAARQIRYQTLEDRRLLVAEGDPFEIVRNVDTTGLLGNVSAQIRWGDGTQSAAAVNSQPATGGLKIRFDYSLDSSGFFSGANQYRRELLQLAADSIVRRFSDELDAINPNAGAKMEWIANFTNPSTGNSTINSNGTARDAVAKNLKVNANELVIFPGARDLSGFERGRGGPGGFAFPGVGSITPQELANINAFRDTVQFRGETGAKASPPTDFGPWGGSIAFDNNGTNWYFNKDIDGIQPGQTDFITVAMHELTHVLGFGNAGINKSWSTYTNGNSFTGAKANAAYVGTSNPPLNQSFHWADSILNTDNQATLMRSSLNNNERQPITSLDVAALDDIGWTLVGSTVTVTANHVYGDNGSFPVEIVLTGSSLGELVIPVTTASVTNVKPTLSVAANQNVVVNSPLSIINIGSISDPSSSETFTYTVNWGDGSDVDSGVATINQTGNATRPTLASFDGTHTYSTAGNFTVRVRVDDGDGGIDEKTFSVAVSSPPKLSLTLDKSSIVENSGNAAAELTITRSGPASTSPQTIRLNSTDPSEASVPATVVIPANATSVKVPVAAVDDALLDGDQSLELSASGSGVDPAVIDLLVKDHETLSAVFTADTVREDAANAVQLRITRSNSDVSQPLPIQISGGNASELGFAGDLVIPANQTSLLIDVAPVNDDDPERTEQFSYTISASGYVSDSASIDLVDDEAPLFQNAANPFDVDSSGLVTAADALVVINALQFRGGNGELDPEIEQPSGDLYYDVNGDYRISPLDALVVINELNRKGTGQSEPQGEQPPVNVTPIQVDALIRDNDDERNLAIGEEGLLF</sequence>
<gene>
    <name evidence="2" type="ORF">GCM10023156_65520</name>
</gene>
<dbReference type="CDD" id="cd00146">
    <property type="entry name" value="PKD"/>
    <property type="match status" value="1"/>
</dbReference>
<reference evidence="3" key="1">
    <citation type="journal article" date="2019" name="Int. J. Syst. Evol. Microbiol.">
        <title>The Global Catalogue of Microorganisms (GCM) 10K type strain sequencing project: providing services to taxonomists for standard genome sequencing and annotation.</title>
        <authorList>
            <consortium name="The Broad Institute Genomics Platform"/>
            <consortium name="The Broad Institute Genome Sequencing Center for Infectious Disease"/>
            <person name="Wu L."/>
            <person name="Ma J."/>
        </authorList>
    </citation>
    <scope>NUCLEOTIDE SEQUENCE [LARGE SCALE GENOMIC DNA]</scope>
    <source>
        <strain evidence="3">JCM 17759</strain>
    </source>
</reference>
<feature type="domain" description="PKD" evidence="1">
    <location>
        <begin position="450"/>
        <end position="530"/>
    </location>
</feature>
<dbReference type="Pfam" id="PF18911">
    <property type="entry name" value="PKD_4"/>
    <property type="match status" value="1"/>
</dbReference>
<evidence type="ECO:0000313" key="2">
    <source>
        <dbReference type="EMBL" id="GAA4471246.1"/>
    </source>
</evidence>
<dbReference type="SUPFAM" id="SSF55486">
    <property type="entry name" value="Metalloproteases ('zincins'), catalytic domain"/>
    <property type="match status" value="1"/>
</dbReference>
<proteinExistence type="predicted"/>
<dbReference type="InterPro" id="IPR038081">
    <property type="entry name" value="CalX-like_sf"/>
</dbReference>
<accession>A0ABP8NUK8</accession>
<dbReference type="Pfam" id="PF00404">
    <property type="entry name" value="Dockerin_1"/>
    <property type="match status" value="1"/>
</dbReference>
<dbReference type="Gene3D" id="3.40.390.10">
    <property type="entry name" value="Collagenase (Catalytic Domain)"/>
    <property type="match status" value="1"/>
</dbReference>
<keyword evidence="3" id="KW-1185">Reference proteome</keyword>
<dbReference type="InterPro" id="IPR013783">
    <property type="entry name" value="Ig-like_fold"/>
</dbReference>
<dbReference type="InterPro" id="IPR024079">
    <property type="entry name" value="MetalloPept_cat_dom_sf"/>
</dbReference>
<dbReference type="Proteomes" id="UP001500840">
    <property type="component" value="Unassembled WGS sequence"/>
</dbReference>
<dbReference type="InterPro" id="IPR035986">
    <property type="entry name" value="PKD_dom_sf"/>
</dbReference>
<dbReference type="RefSeq" id="WP_345327886.1">
    <property type="nucleotide sequence ID" value="NZ_BAABGA010000120.1"/>
</dbReference>
<comment type="caution">
    <text evidence="2">The sequence shown here is derived from an EMBL/GenBank/DDBJ whole genome shotgun (WGS) entry which is preliminary data.</text>
</comment>
<dbReference type="Gene3D" id="2.60.40.10">
    <property type="entry name" value="Immunoglobulins"/>
    <property type="match status" value="1"/>
</dbReference>
<dbReference type="PROSITE" id="PS50093">
    <property type="entry name" value="PKD"/>
    <property type="match status" value="1"/>
</dbReference>
<evidence type="ECO:0000259" key="1">
    <source>
        <dbReference type="PROSITE" id="PS50093"/>
    </source>
</evidence>
<protein>
    <recommendedName>
        <fullName evidence="1">PKD domain-containing protein</fullName>
    </recommendedName>
</protein>
<organism evidence="2 3">
    <name type="scientific">Novipirellula rosea</name>
    <dbReference type="NCBI Taxonomy" id="1031540"/>
    <lineage>
        <taxon>Bacteria</taxon>
        <taxon>Pseudomonadati</taxon>
        <taxon>Planctomycetota</taxon>
        <taxon>Planctomycetia</taxon>
        <taxon>Pirellulales</taxon>
        <taxon>Pirellulaceae</taxon>
        <taxon>Novipirellula</taxon>
    </lineage>
</organism>
<dbReference type="EMBL" id="BAABGA010000120">
    <property type="protein sequence ID" value="GAA4471246.1"/>
    <property type="molecule type" value="Genomic_DNA"/>
</dbReference>
<evidence type="ECO:0000313" key="3">
    <source>
        <dbReference type="Proteomes" id="UP001500840"/>
    </source>
</evidence>